<dbReference type="PANTHER" id="PTHR14594:SF1">
    <property type="entry name" value="CENTROSOMAL PROTEIN OF 70 KDA"/>
    <property type="match status" value="1"/>
</dbReference>
<dbReference type="EMBL" id="JAROKS010000007">
    <property type="protein sequence ID" value="KAK1802404.1"/>
    <property type="molecule type" value="Genomic_DNA"/>
</dbReference>
<dbReference type="GO" id="GO:0070507">
    <property type="term" value="P:regulation of microtubule cytoskeleton organization"/>
    <property type="evidence" value="ECO:0007669"/>
    <property type="project" value="InterPro"/>
</dbReference>
<evidence type="ECO:0000256" key="8">
    <source>
        <dbReference type="ARBA" id="ARBA00025273"/>
    </source>
</evidence>
<evidence type="ECO:0000256" key="3">
    <source>
        <dbReference type="ARBA" id="ARBA00018408"/>
    </source>
</evidence>
<evidence type="ECO:0000256" key="9">
    <source>
        <dbReference type="SAM" id="MobiDB-lite"/>
    </source>
</evidence>
<dbReference type="AlphaFoldDB" id="A0AAD8ZP34"/>
<protein>
    <recommendedName>
        <fullName evidence="3">Centrosomal protein of 70 kDa</fullName>
    </recommendedName>
</protein>
<sequence>LVARCSPRSAVHVVTVACRFDPQREQTEWGAVNRLLRRHGFGAVRFADPTENKNLADLVLLEKETSAELRATLSSMLADSERRQALIQELLQSNGRLKEEVEQQQVRATRHCQRAVELERTLAEVKVKVQSLEDSFISKAAQQHSQLEQQKQDKADAEKRCQSLQQQLSEQKAQLSQVQKKLHHAVTQEEKRISRQTRAFQRLQGRPPGPHSPSDQLILDVIDIYESQMQQLQNKLKSCQRKRSCENDSSDVQTTTQETNTDTSTSSLASSSYKALLKSYQEQLRKTKAQREDLKAEIQRLKQDLESRPTLKELKSCKRQLRQMDRLIQQSCVRHVILSHYWILLQIDYNSQVHCTHTSSWCPIPTYQLKLIDCVVSKSDNRSVPFLRPGQTPTAEESVVSSTEQQHITDCQTYLKEICLELKVCDVNHVVSAVKARCKEADATLALEKIISDITAILTNPRAPLGLLRQPVVGQGLRDHSQQWELEWILPTLEFWSQQLICLPDLHRSLGRLVKRLLPWQPEDTVSSQCESVKVEDLMLLVETLLEETLPGDGVLRSPTRHTLEAMVSHFQKLFDAPSLSGVYPRMNEVYTRLGEMTNAMRNLKDVLDMDERAPPSEVVNAVARIVSSAEAFSGQHLHDLLGTSDIDSSLSSIIVKLKEHEEFFPAFHTLVVELLQTLDAESLDDIVPVVKSLKSLAE</sequence>
<dbReference type="PANTHER" id="PTHR14594">
    <property type="entry name" value="CENTROSOMAL PROTEIN OF 70 KDA"/>
    <property type="match status" value="1"/>
</dbReference>
<accession>A0AAD8ZP34</accession>
<keyword evidence="11" id="KW-1185">Reference proteome</keyword>
<feature type="non-terminal residue" evidence="10">
    <location>
        <position position="699"/>
    </location>
</feature>
<feature type="region of interest" description="Disordered" evidence="9">
    <location>
        <begin position="175"/>
        <end position="194"/>
    </location>
</feature>
<name>A0AAD8ZP34_9TELE</name>
<gene>
    <name evidence="10" type="ORF">P4O66_022067</name>
</gene>
<feature type="region of interest" description="Disordered" evidence="9">
    <location>
        <begin position="237"/>
        <end position="266"/>
    </location>
</feature>
<dbReference type="InterPro" id="IPR037692">
    <property type="entry name" value="CEP70"/>
</dbReference>
<keyword evidence="7" id="KW-0206">Cytoskeleton</keyword>
<evidence type="ECO:0000313" key="11">
    <source>
        <dbReference type="Proteomes" id="UP001239994"/>
    </source>
</evidence>
<comment type="function">
    <text evidence="8">Plays a role in the organization of both preexisting and nascent microtubules in interphase cells. During mitosis, required for the organization and orientation of the mitotic spindle.</text>
</comment>
<organism evidence="10 11">
    <name type="scientific">Electrophorus voltai</name>
    <dbReference type="NCBI Taxonomy" id="2609070"/>
    <lineage>
        <taxon>Eukaryota</taxon>
        <taxon>Metazoa</taxon>
        <taxon>Chordata</taxon>
        <taxon>Craniata</taxon>
        <taxon>Vertebrata</taxon>
        <taxon>Euteleostomi</taxon>
        <taxon>Actinopterygii</taxon>
        <taxon>Neopterygii</taxon>
        <taxon>Teleostei</taxon>
        <taxon>Ostariophysi</taxon>
        <taxon>Gymnotiformes</taxon>
        <taxon>Gymnotoidei</taxon>
        <taxon>Gymnotidae</taxon>
        <taxon>Electrophorus</taxon>
    </lineage>
</organism>
<evidence type="ECO:0000256" key="5">
    <source>
        <dbReference type="ARBA" id="ARBA00022803"/>
    </source>
</evidence>
<dbReference type="Proteomes" id="UP001239994">
    <property type="component" value="Unassembled WGS sequence"/>
</dbReference>
<keyword evidence="6" id="KW-0175">Coiled coil</keyword>
<comment type="caution">
    <text evidence="10">The sequence shown here is derived from an EMBL/GenBank/DDBJ whole genome shotgun (WGS) entry which is preliminary data.</text>
</comment>
<comment type="subcellular location">
    <subcellularLocation>
        <location evidence="1">Cytoplasm</location>
        <location evidence="1">Cytoskeleton</location>
        <location evidence="1">Microtubule organizing center</location>
        <location evidence="1">Centrosome</location>
    </subcellularLocation>
</comment>
<reference evidence="10" key="1">
    <citation type="submission" date="2023-03" db="EMBL/GenBank/DDBJ databases">
        <title>Electrophorus voltai genome.</title>
        <authorList>
            <person name="Bian C."/>
        </authorList>
    </citation>
    <scope>NUCLEOTIDE SEQUENCE</scope>
    <source>
        <strain evidence="10">CB-2022</strain>
        <tissue evidence="10">Muscle</tissue>
    </source>
</reference>
<comment type="subunit">
    <text evidence="2">Directly interacts with tubulin-gamma; this interaction determines centrosomal localization.</text>
</comment>
<feature type="compositionally biased region" description="Low complexity" evidence="9">
    <location>
        <begin position="250"/>
        <end position="266"/>
    </location>
</feature>
<evidence type="ECO:0000313" key="10">
    <source>
        <dbReference type="EMBL" id="KAK1802404.1"/>
    </source>
</evidence>
<dbReference type="GO" id="GO:0043015">
    <property type="term" value="F:gamma-tubulin binding"/>
    <property type="evidence" value="ECO:0007669"/>
    <property type="project" value="InterPro"/>
</dbReference>
<evidence type="ECO:0000256" key="2">
    <source>
        <dbReference type="ARBA" id="ARBA00011832"/>
    </source>
</evidence>
<evidence type="ECO:0000256" key="6">
    <source>
        <dbReference type="ARBA" id="ARBA00023054"/>
    </source>
</evidence>
<keyword evidence="4" id="KW-0963">Cytoplasm</keyword>
<proteinExistence type="predicted"/>
<evidence type="ECO:0000256" key="1">
    <source>
        <dbReference type="ARBA" id="ARBA00004300"/>
    </source>
</evidence>
<evidence type="ECO:0000256" key="4">
    <source>
        <dbReference type="ARBA" id="ARBA00022490"/>
    </source>
</evidence>
<dbReference type="GO" id="GO:0005813">
    <property type="term" value="C:centrosome"/>
    <property type="evidence" value="ECO:0007669"/>
    <property type="project" value="UniProtKB-SubCell"/>
</dbReference>
<keyword evidence="5" id="KW-0802">TPR repeat</keyword>
<dbReference type="GO" id="GO:0060271">
    <property type="term" value="P:cilium assembly"/>
    <property type="evidence" value="ECO:0007669"/>
    <property type="project" value="InterPro"/>
</dbReference>
<evidence type="ECO:0000256" key="7">
    <source>
        <dbReference type="ARBA" id="ARBA00023212"/>
    </source>
</evidence>